<dbReference type="SUPFAM" id="SSF51445">
    <property type="entry name" value="(Trans)glycosidases"/>
    <property type="match status" value="1"/>
</dbReference>
<evidence type="ECO:0000256" key="2">
    <source>
        <dbReference type="ARBA" id="ARBA00022801"/>
    </source>
</evidence>
<evidence type="ECO:0000259" key="6">
    <source>
        <dbReference type="PROSITE" id="PS51760"/>
    </source>
</evidence>
<dbReference type="PANTHER" id="PTHR19248">
    <property type="entry name" value="ATP-BINDING TRANSPORT PROTEIN-RELATED"/>
    <property type="match status" value="1"/>
</dbReference>
<reference evidence="8" key="1">
    <citation type="journal article" date="2013" name="Nature">
        <title>Pan genome of the phytoplankton Emiliania underpins its global distribution.</title>
        <authorList>
            <person name="Read B.A."/>
            <person name="Kegel J."/>
            <person name="Klute M.J."/>
            <person name="Kuo A."/>
            <person name="Lefebvre S.C."/>
            <person name="Maumus F."/>
            <person name="Mayer C."/>
            <person name="Miller J."/>
            <person name="Monier A."/>
            <person name="Salamov A."/>
            <person name="Young J."/>
            <person name="Aguilar M."/>
            <person name="Claverie J.M."/>
            <person name="Frickenhaus S."/>
            <person name="Gonzalez K."/>
            <person name="Herman E.K."/>
            <person name="Lin Y.C."/>
            <person name="Napier J."/>
            <person name="Ogata H."/>
            <person name="Sarno A.F."/>
            <person name="Shmutz J."/>
            <person name="Schroeder D."/>
            <person name="de Vargas C."/>
            <person name="Verret F."/>
            <person name="von Dassow P."/>
            <person name="Valentin K."/>
            <person name="Van de Peer Y."/>
            <person name="Wheeler G."/>
            <person name="Dacks J.B."/>
            <person name="Delwiche C.F."/>
            <person name="Dyhrman S.T."/>
            <person name="Glockner G."/>
            <person name="John U."/>
            <person name="Richards T."/>
            <person name="Worden A.Z."/>
            <person name="Zhang X."/>
            <person name="Grigoriev I.V."/>
            <person name="Allen A.E."/>
            <person name="Bidle K."/>
            <person name="Borodovsky M."/>
            <person name="Bowler C."/>
            <person name="Brownlee C."/>
            <person name="Cock J.M."/>
            <person name="Elias M."/>
            <person name="Gladyshev V.N."/>
            <person name="Groth M."/>
            <person name="Guda C."/>
            <person name="Hadaegh A."/>
            <person name="Iglesias-Rodriguez M.D."/>
            <person name="Jenkins J."/>
            <person name="Jones B.M."/>
            <person name="Lawson T."/>
            <person name="Leese F."/>
            <person name="Lindquist E."/>
            <person name="Lobanov A."/>
            <person name="Lomsadze A."/>
            <person name="Malik S.B."/>
            <person name="Marsh M.E."/>
            <person name="Mackinder L."/>
            <person name="Mock T."/>
            <person name="Mueller-Roeber B."/>
            <person name="Pagarete A."/>
            <person name="Parker M."/>
            <person name="Probert I."/>
            <person name="Quesneville H."/>
            <person name="Raines C."/>
            <person name="Rensing S.A."/>
            <person name="Riano-Pachon D.M."/>
            <person name="Richier S."/>
            <person name="Rokitta S."/>
            <person name="Shiraiwa Y."/>
            <person name="Soanes D.M."/>
            <person name="van der Giezen M."/>
            <person name="Wahlund T.M."/>
            <person name="Williams B."/>
            <person name="Wilson W."/>
            <person name="Wolfe G."/>
            <person name="Wurch L.L."/>
        </authorList>
    </citation>
    <scope>NUCLEOTIDE SEQUENCE</scope>
</reference>
<keyword evidence="5" id="KW-0812">Transmembrane</keyword>
<dbReference type="Pfam" id="PF00331">
    <property type="entry name" value="Glyco_hydro_10"/>
    <property type="match status" value="1"/>
</dbReference>
<reference evidence="7" key="2">
    <citation type="submission" date="2024-10" db="UniProtKB">
        <authorList>
            <consortium name="EnsemblProtists"/>
        </authorList>
    </citation>
    <scope>IDENTIFICATION</scope>
</reference>
<dbReference type="InterPro" id="IPR017853">
    <property type="entry name" value="GH"/>
</dbReference>
<evidence type="ECO:0000313" key="8">
    <source>
        <dbReference type="Proteomes" id="UP000013827"/>
    </source>
</evidence>
<dbReference type="AlphaFoldDB" id="A0A0D3KGG3"/>
<dbReference type="Gene3D" id="3.40.50.300">
    <property type="entry name" value="P-loop containing nucleotide triphosphate hydrolases"/>
    <property type="match status" value="1"/>
</dbReference>
<feature type="transmembrane region" description="Helical" evidence="5">
    <location>
        <begin position="21"/>
        <end position="40"/>
    </location>
</feature>
<dbReference type="PaxDb" id="2903-EOD34848"/>
<dbReference type="SUPFAM" id="SSF52540">
    <property type="entry name" value="P-loop containing nucleoside triphosphate hydrolases"/>
    <property type="match status" value="1"/>
</dbReference>
<keyword evidence="2" id="KW-0378">Hydrolase</keyword>
<dbReference type="GO" id="GO:0000272">
    <property type="term" value="P:polysaccharide catabolic process"/>
    <property type="evidence" value="ECO:0007669"/>
    <property type="project" value="UniProtKB-KW"/>
</dbReference>
<dbReference type="PROSITE" id="PS51760">
    <property type="entry name" value="GH10_2"/>
    <property type="match status" value="1"/>
</dbReference>
<keyword evidence="5" id="KW-1133">Transmembrane helix</keyword>
<name>A0A0D3KGG3_EMIH1</name>
<keyword evidence="4" id="KW-0624">Polysaccharide degradation</keyword>
<dbReference type="HOGENOM" id="CLU_981552_0_0_1"/>
<evidence type="ECO:0000256" key="4">
    <source>
        <dbReference type="ARBA" id="ARBA00023326"/>
    </source>
</evidence>
<accession>A0A0D3KGG3</accession>
<feature type="domain" description="GH10" evidence="6">
    <location>
        <begin position="1"/>
        <end position="75"/>
    </location>
</feature>
<keyword evidence="8" id="KW-1185">Reference proteome</keyword>
<dbReference type="InterPro" id="IPR001000">
    <property type="entry name" value="GH10_dom"/>
</dbReference>
<keyword evidence="3" id="KW-0119">Carbohydrate metabolism</keyword>
<dbReference type="GeneID" id="17280118"/>
<evidence type="ECO:0000256" key="3">
    <source>
        <dbReference type="ARBA" id="ARBA00023277"/>
    </source>
</evidence>
<keyword evidence="5" id="KW-0472">Membrane</keyword>
<dbReference type="Proteomes" id="UP000013827">
    <property type="component" value="Unassembled WGS sequence"/>
</dbReference>
<evidence type="ECO:0000256" key="5">
    <source>
        <dbReference type="SAM" id="Phobius"/>
    </source>
</evidence>
<dbReference type="GO" id="GO:0031176">
    <property type="term" value="F:endo-1,4-beta-xylanase activity"/>
    <property type="evidence" value="ECO:0007669"/>
    <property type="project" value="UniProtKB-ARBA"/>
</dbReference>
<proteinExistence type="inferred from homology"/>
<evidence type="ECO:0000313" key="7">
    <source>
        <dbReference type="EnsemblProtists" id="EOD34848"/>
    </source>
</evidence>
<sequence>MRVRDWPEESRATRQRIAYRALLAVALSHPAMEGITFWGFTDKYSWIHYRFGADEPLLLDNEYGLKPAYMGCSDGALDALLAVRCFDGTSPRWVVTYIGCFVNEGARPCPGLPPGTPWRCEREWCYVDRRLYTGASGAAPGWWANRWAKIAPSFDGTVRELLHKKIREAFIHPQFNTDVMKPMLIERLLDQEVKYLSGGELQRVALDRVSQRLTGKPADLYLIDEPSAYLDSEQRISASKGKEELVLLLRIHGLPRTGEPQAPLRIERGHVAAAQSRPAVVRRR</sequence>
<dbReference type="KEGG" id="ehx:EMIHUDRAFT_228116"/>
<dbReference type="eggNOG" id="KOG0063">
    <property type="taxonomic scope" value="Eukaryota"/>
</dbReference>
<dbReference type="Gene3D" id="3.20.20.80">
    <property type="entry name" value="Glycosidases"/>
    <property type="match status" value="1"/>
</dbReference>
<comment type="similarity">
    <text evidence="1">Belongs to the glycosyl hydrolase 10 (cellulase F) family.</text>
</comment>
<evidence type="ECO:0000256" key="1">
    <source>
        <dbReference type="ARBA" id="ARBA00007495"/>
    </source>
</evidence>
<dbReference type="STRING" id="2903.R1DH31"/>
<dbReference type="InterPro" id="IPR027417">
    <property type="entry name" value="P-loop_NTPase"/>
</dbReference>
<organism evidence="7 8">
    <name type="scientific">Emiliania huxleyi (strain CCMP1516)</name>
    <dbReference type="NCBI Taxonomy" id="280463"/>
    <lineage>
        <taxon>Eukaryota</taxon>
        <taxon>Haptista</taxon>
        <taxon>Haptophyta</taxon>
        <taxon>Prymnesiophyceae</taxon>
        <taxon>Isochrysidales</taxon>
        <taxon>Noelaerhabdaceae</taxon>
        <taxon>Emiliania</taxon>
    </lineage>
</organism>
<dbReference type="InterPro" id="IPR013283">
    <property type="entry name" value="RLI1"/>
</dbReference>
<dbReference type="EnsemblProtists" id="EOD34848">
    <property type="protein sequence ID" value="EOD34848"/>
    <property type="gene ID" value="EMIHUDRAFT_228116"/>
</dbReference>
<protein>
    <recommendedName>
        <fullName evidence="6">GH10 domain-containing protein</fullName>
    </recommendedName>
</protein>
<dbReference type="RefSeq" id="XP_005787277.1">
    <property type="nucleotide sequence ID" value="XM_005787220.1"/>
</dbReference>